<feature type="transmembrane region" description="Helical" evidence="1">
    <location>
        <begin position="171"/>
        <end position="192"/>
    </location>
</feature>
<feature type="transmembrane region" description="Helical" evidence="1">
    <location>
        <begin position="12"/>
        <end position="28"/>
    </location>
</feature>
<keyword evidence="1" id="KW-0472">Membrane</keyword>
<keyword evidence="3" id="KW-0808">Transferase</keyword>
<dbReference type="Proteomes" id="UP000516369">
    <property type="component" value="Chromosome"/>
</dbReference>
<accession>A0A7H1MZR2</accession>
<reference evidence="3 4" key="1">
    <citation type="submission" date="2020-05" db="EMBL/GenBank/DDBJ databases">
        <title>Complete closed genome sequence of Defluviicoccus vanus.</title>
        <authorList>
            <person name="Bessarab I."/>
            <person name="Arumugam K."/>
            <person name="Maszenan A.M."/>
            <person name="Seviour R.J."/>
            <person name="Williams R.B."/>
        </authorList>
    </citation>
    <scope>NUCLEOTIDE SEQUENCE [LARGE SCALE GENOMIC DNA]</scope>
    <source>
        <strain evidence="3 4">Ben 114</strain>
    </source>
</reference>
<feature type="transmembrane region" description="Helical" evidence="1">
    <location>
        <begin position="148"/>
        <end position="166"/>
    </location>
</feature>
<protein>
    <submittedName>
        <fullName evidence="3">Acyltransferase</fullName>
    </submittedName>
</protein>
<dbReference type="InterPro" id="IPR050879">
    <property type="entry name" value="Acyltransferase_3"/>
</dbReference>
<feature type="transmembrane region" description="Helical" evidence="1">
    <location>
        <begin position="253"/>
        <end position="277"/>
    </location>
</feature>
<feature type="transmembrane region" description="Helical" evidence="1">
    <location>
        <begin position="351"/>
        <end position="368"/>
    </location>
</feature>
<dbReference type="EMBL" id="CP053923">
    <property type="protein sequence ID" value="QNT68948.1"/>
    <property type="molecule type" value="Genomic_DNA"/>
</dbReference>
<dbReference type="PANTHER" id="PTHR23028">
    <property type="entry name" value="ACETYLTRANSFERASE"/>
    <property type="match status" value="1"/>
</dbReference>
<gene>
    <name evidence="3" type="ORF">HQ394_05735</name>
</gene>
<keyword evidence="4" id="KW-1185">Reference proteome</keyword>
<dbReference type="AlphaFoldDB" id="A0A7H1MZR2"/>
<dbReference type="GO" id="GO:0000271">
    <property type="term" value="P:polysaccharide biosynthetic process"/>
    <property type="evidence" value="ECO:0007669"/>
    <property type="project" value="TreeGrafter"/>
</dbReference>
<organism evidence="3 4">
    <name type="scientific">Defluviicoccus vanus</name>
    <dbReference type="NCBI Taxonomy" id="111831"/>
    <lineage>
        <taxon>Bacteria</taxon>
        <taxon>Pseudomonadati</taxon>
        <taxon>Pseudomonadota</taxon>
        <taxon>Alphaproteobacteria</taxon>
        <taxon>Rhodospirillales</taxon>
        <taxon>Rhodospirillaceae</taxon>
        <taxon>Defluviicoccus</taxon>
    </lineage>
</organism>
<name>A0A7H1MZR2_9PROT</name>
<sequence length="400" mass="44442">MRFQALDGWRGVCALIVAIFHLGVYNHLYDVALIRYAFFYVDFFFVLSGFVIAAVSLSRVKDSESLKLFIVRRVGRIYPLHVVVLLAFLGVELAKLGAVSHGVHSGLEPFSGETSVQSFFSNLFLLQAFGIHQELTWNSPSWSISSEFYVNILFGVLLFLTVTLSVRSRTLVFALALVTGAIILMTQAQHGIDASYDFGFFRCLYGFFCGVFVWLLYLRSSSRPLRFASACELAAITSTGLFITFAGRTSLSFAAPVLFSLVVYIFAFQGGCVSRLLMCKPCQLLGRLSYSIYLVHAFIANNLIDRPVSIIEKLFHIQLTGPIPAALPQDLLNDSHFIILGNKLQGDLVCLVYLLVVVGISYLTYTYVEMPWQQRISRGYASFAASRRLTPVAVTGEAGQ</sequence>
<feature type="transmembrane region" description="Helical" evidence="1">
    <location>
        <begin position="34"/>
        <end position="57"/>
    </location>
</feature>
<feature type="domain" description="Acyltransferase 3" evidence="2">
    <location>
        <begin position="4"/>
        <end position="301"/>
    </location>
</feature>
<feature type="transmembrane region" description="Helical" evidence="1">
    <location>
        <begin position="198"/>
        <end position="218"/>
    </location>
</feature>
<dbReference type="GO" id="GO:0016747">
    <property type="term" value="F:acyltransferase activity, transferring groups other than amino-acyl groups"/>
    <property type="evidence" value="ECO:0007669"/>
    <property type="project" value="InterPro"/>
</dbReference>
<evidence type="ECO:0000313" key="3">
    <source>
        <dbReference type="EMBL" id="QNT68948.1"/>
    </source>
</evidence>
<evidence type="ECO:0000313" key="4">
    <source>
        <dbReference type="Proteomes" id="UP000516369"/>
    </source>
</evidence>
<dbReference type="PANTHER" id="PTHR23028:SF131">
    <property type="entry name" value="BLR2367 PROTEIN"/>
    <property type="match status" value="1"/>
</dbReference>
<dbReference type="RefSeq" id="WP_190262458.1">
    <property type="nucleotide sequence ID" value="NZ_CP053923.1"/>
</dbReference>
<keyword evidence="1" id="KW-0812">Transmembrane</keyword>
<dbReference type="GO" id="GO:0016020">
    <property type="term" value="C:membrane"/>
    <property type="evidence" value="ECO:0007669"/>
    <property type="project" value="TreeGrafter"/>
</dbReference>
<keyword evidence="3" id="KW-0012">Acyltransferase</keyword>
<feature type="transmembrane region" description="Helical" evidence="1">
    <location>
        <begin position="78"/>
        <end position="98"/>
    </location>
</feature>
<dbReference type="KEGG" id="dvn:HQ394_05735"/>
<evidence type="ECO:0000259" key="2">
    <source>
        <dbReference type="Pfam" id="PF01757"/>
    </source>
</evidence>
<proteinExistence type="predicted"/>
<feature type="transmembrane region" description="Helical" evidence="1">
    <location>
        <begin position="225"/>
        <end position="247"/>
    </location>
</feature>
<dbReference type="Pfam" id="PF01757">
    <property type="entry name" value="Acyl_transf_3"/>
    <property type="match status" value="1"/>
</dbReference>
<dbReference type="InterPro" id="IPR002656">
    <property type="entry name" value="Acyl_transf_3_dom"/>
</dbReference>
<evidence type="ECO:0000256" key="1">
    <source>
        <dbReference type="SAM" id="Phobius"/>
    </source>
</evidence>
<keyword evidence="1" id="KW-1133">Transmembrane helix</keyword>